<reference evidence="13 14" key="1">
    <citation type="submission" date="2017-08" db="EMBL/GenBank/DDBJ databases">
        <title>Draft genome sequence of pheromone producing symbiont Morganella morganii, of the female New Zealand grass grub Costelytra giveni.</title>
        <authorList>
            <person name="Laugraud A."/>
            <person name="Young S.D."/>
            <person name="Hurst M.H."/>
        </authorList>
    </citation>
    <scope>NUCLEOTIDE SEQUENCE [LARGE SCALE GENOMIC DNA]</scope>
    <source>
        <strain evidence="13 14">MMsCG</strain>
    </source>
</reference>
<feature type="domain" description="Multidrug resistance protein MdtA-like beta-barrel" evidence="11">
    <location>
        <begin position="235"/>
        <end position="318"/>
    </location>
</feature>
<proteinExistence type="inferred from homology"/>
<dbReference type="GO" id="GO:1990281">
    <property type="term" value="C:efflux pump complex"/>
    <property type="evidence" value="ECO:0007669"/>
    <property type="project" value="TreeGrafter"/>
</dbReference>
<keyword evidence="8" id="KW-1133">Transmembrane helix</keyword>
<dbReference type="OrthoDB" id="9783047at2"/>
<gene>
    <name evidence="13" type="ORF">CKG00_02310</name>
</gene>
<evidence type="ECO:0000259" key="10">
    <source>
        <dbReference type="Pfam" id="PF25917"/>
    </source>
</evidence>
<dbReference type="PANTHER" id="PTHR30469">
    <property type="entry name" value="MULTIDRUG RESISTANCE PROTEIN MDTA"/>
    <property type="match status" value="1"/>
</dbReference>
<keyword evidence="3" id="KW-0813">Transport</keyword>
<feature type="domain" description="Multidrug resistance protein MdtA-like barrel-sandwich hybrid" evidence="10">
    <location>
        <begin position="88"/>
        <end position="230"/>
    </location>
</feature>
<evidence type="ECO:0000256" key="6">
    <source>
        <dbReference type="ARBA" id="ARBA00023136"/>
    </source>
</evidence>
<dbReference type="Gene3D" id="2.40.50.100">
    <property type="match status" value="1"/>
</dbReference>
<dbReference type="Proteomes" id="UP000286908">
    <property type="component" value="Unassembled WGS sequence"/>
</dbReference>
<dbReference type="NCBIfam" id="TIGR01730">
    <property type="entry name" value="RND_mfp"/>
    <property type="match status" value="1"/>
</dbReference>
<dbReference type="Pfam" id="PF25967">
    <property type="entry name" value="RND-MFP_C"/>
    <property type="match status" value="1"/>
</dbReference>
<protein>
    <submittedName>
        <fullName evidence="13">Multidrug transporter subunit MdtA</fullName>
    </submittedName>
</protein>
<evidence type="ECO:0000256" key="4">
    <source>
        <dbReference type="ARBA" id="ARBA00022475"/>
    </source>
</evidence>
<feature type="domain" description="Multidrug resistance protein MdtA-like C-terminal permuted SH3" evidence="12">
    <location>
        <begin position="322"/>
        <end position="383"/>
    </location>
</feature>
<accession>A0A433ZTD7</accession>
<evidence type="ECO:0000259" key="11">
    <source>
        <dbReference type="Pfam" id="PF25944"/>
    </source>
</evidence>
<dbReference type="GO" id="GO:0015562">
    <property type="term" value="F:efflux transmembrane transporter activity"/>
    <property type="evidence" value="ECO:0007669"/>
    <property type="project" value="TreeGrafter"/>
</dbReference>
<dbReference type="EMBL" id="NRQY01000001">
    <property type="protein sequence ID" value="RUT65359.1"/>
    <property type="molecule type" value="Genomic_DNA"/>
</dbReference>
<dbReference type="Pfam" id="PF25944">
    <property type="entry name" value="Beta-barrel_RND"/>
    <property type="match status" value="1"/>
</dbReference>
<evidence type="ECO:0000256" key="8">
    <source>
        <dbReference type="SAM" id="Phobius"/>
    </source>
</evidence>
<feature type="region of interest" description="Disordered" evidence="7">
    <location>
        <begin position="39"/>
        <end position="61"/>
    </location>
</feature>
<organism evidence="13 14">
    <name type="scientific">Morganella morganii</name>
    <name type="common">Proteus morganii</name>
    <dbReference type="NCBI Taxonomy" id="582"/>
    <lineage>
        <taxon>Bacteria</taxon>
        <taxon>Pseudomonadati</taxon>
        <taxon>Pseudomonadota</taxon>
        <taxon>Gammaproteobacteria</taxon>
        <taxon>Enterobacterales</taxon>
        <taxon>Morganellaceae</taxon>
        <taxon>Morganella</taxon>
    </lineage>
</organism>
<dbReference type="InterPro" id="IPR058625">
    <property type="entry name" value="MdtA-like_BSH"/>
</dbReference>
<feature type="compositionally biased region" description="Low complexity" evidence="7">
    <location>
        <begin position="39"/>
        <end position="50"/>
    </location>
</feature>
<dbReference type="InterPro" id="IPR058627">
    <property type="entry name" value="MdtA-like_C"/>
</dbReference>
<dbReference type="InterPro" id="IPR058626">
    <property type="entry name" value="MdtA-like_b-barrel"/>
</dbReference>
<comment type="caution">
    <text evidence="13">The sequence shown here is derived from an EMBL/GenBank/DDBJ whole genome shotgun (WGS) entry which is preliminary data.</text>
</comment>
<dbReference type="FunFam" id="1.10.287.470:FF:000005">
    <property type="entry name" value="Multidrug resistance protein MdtA"/>
    <property type="match status" value="1"/>
</dbReference>
<evidence type="ECO:0000313" key="14">
    <source>
        <dbReference type="Proteomes" id="UP000286908"/>
    </source>
</evidence>
<dbReference type="InterPro" id="IPR058624">
    <property type="entry name" value="MdtA-like_HH"/>
</dbReference>
<dbReference type="AlphaFoldDB" id="A0A433ZTD7"/>
<evidence type="ECO:0000256" key="1">
    <source>
        <dbReference type="ARBA" id="ARBA00004236"/>
    </source>
</evidence>
<evidence type="ECO:0000256" key="2">
    <source>
        <dbReference type="ARBA" id="ARBA00009477"/>
    </source>
</evidence>
<feature type="transmembrane region" description="Helical" evidence="8">
    <location>
        <begin position="12"/>
        <end position="31"/>
    </location>
</feature>
<comment type="similarity">
    <text evidence="2">Belongs to the membrane fusion protein (MFP) (TC 8.A.1) family.</text>
</comment>
<comment type="subcellular location">
    <subcellularLocation>
        <location evidence="1">Cell membrane</location>
    </subcellularLocation>
</comment>
<dbReference type="Pfam" id="PF25876">
    <property type="entry name" value="HH_MFP_RND"/>
    <property type="match status" value="1"/>
</dbReference>
<dbReference type="PANTHER" id="PTHR30469:SF12">
    <property type="entry name" value="MULTIDRUG RESISTANCE PROTEIN MDTA"/>
    <property type="match status" value="1"/>
</dbReference>
<evidence type="ECO:0000259" key="12">
    <source>
        <dbReference type="Pfam" id="PF25967"/>
    </source>
</evidence>
<dbReference type="NCBIfam" id="NF008589">
    <property type="entry name" value="PRK11556.1"/>
    <property type="match status" value="1"/>
</dbReference>
<dbReference type="Gene3D" id="2.40.30.170">
    <property type="match status" value="1"/>
</dbReference>
<dbReference type="Pfam" id="PF25917">
    <property type="entry name" value="BSH_RND"/>
    <property type="match status" value="1"/>
</dbReference>
<dbReference type="SUPFAM" id="SSF111369">
    <property type="entry name" value="HlyD-like secretion proteins"/>
    <property type="match status" value="1"/>
</dbReference>
<dbReference type="Gene3D" id="1.10.287.470">
    <property type="entry name" value="Helix hairpin bin"/>
    <property type="match status" value="1"/>
</dbReference>
<name>A0A433ZTD7_MORMO</name>
<dbReference type="Gene3D" id="2.40.420.20">
    <property type="match status" value="1"/>
</dbReference>
<evidence type="ECO:0000259" key="9">
    <source>
        <dbReference type="Pfam" id="PF25876"/>
    </source>
</evidence>
<evidence type="ECO:0000256" key="5">
    <source>
        <dbReference type="ARBA" id="ARBA00022519"/>
    </source>
</evidence>
<keyword evidence="8" id="KW-0812">Transmembrane</keyword>
<keyword evidence="5" id="KW-0997">Cell inner membrane</keyword>
<dbReference type="InterPro" id="IPR006143">
    <property type="entry name" value="RND_pump_MFP"/>
</dbReference>
<sequence>MNNVQKRKKRTGIVIAVLLLGAAGYGTYHYFHAAAPATPPAAGKPGASAGKNSNRPGRPPLAPVQVAKAVSETIPRTLSALGTVQAANSVTVTSRVEGQLMQIHFEEGQKVNAGDLLLTIDPRPFEIQLAQAQGQLAKDQATLTNARRDLSRYQKLAATNVISQQELDTQQALVKSAEAGIKVDQAAIDSAKLQLTYSRITAPISGKMGLRQVDTGNFITAGTAMPLVVINQTAPADVLFTVPENDIPLIRMAQRTLPDLAVTALSKDNSIRLAQGKLLTLDNQIDTATGTVKAKARFTNDDDLLFPNQFVNVLLQVGQLENAVVIPNAALQMGTEGNYVWLLEADNKVRKQIVDVELQTPERVVIKSGVSAGDTLVTDGIDRLTDGAQVEVVSGQKKTAAGDKA</sequence>
<keyword evidence="6 8" id="KW-0472">Membrane</keyword>
<evidence type="ECO:0000256" key="7">
    <source>
        <dbReference type="SAM" id="MobiDB-lite"/>
    </source>
</evidence>
<feature type="domain" description="Multidrug resistance protein MdtA-like alpha-helical hairpin" evidence="9">
    <location>
        <begin position="128"/>
        <end position="198"/>
    </location>
</feature>
<evidence type="ECO:0000256" key="3">
    <source>
        <dbReference type="ARBA" id="ARBA00022448"/>
    </source>
</evidence>
<keyword evidence="4" id="KW-1003">Cell membrane</keyword>
<evidence type="ECO:0000313" key="13">
    <source>
        <dbReference type="EMBL" id="RUT65359.1"/>
    </source>
</evidence>